<protein>
    <submittedName>
        <fullName evidence="1">Uncharacterized protein</fullName>
    </submittedName>
</protein>
<dbReference type="EMBL" id="BK014839">
    <property type="protein sequence ID" value="DAD78186.1"/>
    <property type="molecule type" value="Genomic_DNA"/>
</dbReference>
<sequence length="103" mass="11141">MSERRINKVHGILIQDVRVDDVIKRVTALENSGGGGGGGSGTSDVSLLTVETASKLPNPGQDNVVYFIRSTGETYKWDSMNRKYFCAGADYHNISCIDGNTTN</sequence>
<proteinExistence type="predicted"/>
<accession>A0A8S5M7J6</accession>
<organism evidence="1">
    <name type="scientific">Siphoviridae sp. ctrgt10</name>
    <dbReference type="NCBI Taxonomy" id="2826479"/>
    <lineage>
        <taxon>Viruses</taxon>
        <taxon>Duplodnaviria</taxon>
        <taxon>Heunggongvirae</taxon>
        <taxon>Uroviricota</taxon>
        <taxon>Caudoviricetes</taxon>
    </lineage>
</organism>
<name>A0A8S5M7J6_9CAUD</name>
<reference evidence="1" key="1">
    <citation type="journal article" date="2021" name="Proc. Natl. Acad. Sci. U.S.A.">
        <title>A Catalog of Tens of Thousands of Viruses from Human Metagenomes Reveals Hidden Associations with Chronic Diseases.</title>
        <authorList>
            <person name="Tisza M.J."/>
            <person name="Buck C.B."/>
        </authorList>
    </citation>
    <scope>NUCLEOTIDE SEQUENCE</scope>
    <source>
        <strain evidence="1">Ctrgt10</strain>
    </source>
</reference>
<evidence type="ECO:0000313" key="1">
    <source>
        <dbReference type="EMBL" id="DAD78186.1"/>
    </source>
</evidence>